<gene>
    <name evidence="1" type="ORF">L1987_73570</name>
</gene>
<evidence type="ECO:0000313" key="1">
    <source>
        <dbReference type="EMBL" id="KAI3703474.1"/>
    </source>
</evidence>
<sequence>MDIPDANANDSECELVSENEVVSKACFIKEQQGQQSSTSMALDAANNSPPSRSYLQKTVTLLDWWLTKPQTNDDAKTLGVAGLTSQQNRAARCFSSAPIFKIYDLFELETVDGVCVILQGFINKDRTLENGFPPELFDHFIIGFPPYWKQFSTNCPKIESAAKCVTVEDGKLQNRDSYTVDMGVQDCEDVMLSNKTCTPLNLSSVEIPQEHIVEAGNKVSCERSPVTPGFEDDPSFKMSPTVDSSIGSKCLGVPCRRLTRSMKKMDNSKNSFPLGNDKSNSDEGTLIDPEILGSSEISRKDMHDALSNNKKAVNVVDRDMKSESRKIISKLSGGCGKGSNETTNCCEDNVLRMKLKRKQIDQSVDVITKDVRNKLTSENGILNQVGNKDDADVSGGSRIDTIISDLEEKHMKSKSSDPLSNTSVGVIDLNDDMKTIMKRCRNKKKNRVGRKLPVKRKLITSPKSAKSTSRGKKDVSEERHGSANILSLESFSGKKSRSGRVVLPPLEFWRNQKVVYDEDGQVCGVQEPK</sequence>
<organism evidence="1 2">
    <name type="scientific">Smallanthus sonchifolius</name>
    <dbReference type="NCBI Taxonomy" id="185202"/>
    <lineage>
        <taxon>Eukaryota</taxon>
        <taxon>Viridiplantae</taxon>
        <taxon>Streptophyta</taxon>
        <taxon>Embryophyta</taxon>
        <taxon>Tracheophyta</taxon>
        <taxon>Spermatophyta</taxon>
        <taxon>Magnoliopsida</taxon>
        <taxon>eudicotyledons</taxon>
        <taxon>Gunneridae</taxon>
        <taxon>Pentapetalae</taxon>
        <taxon>asterids</taxon>
        <taxon>campanulids</taxon>
        <taxon>Asterales</taxon>
        <taxon>Asteraceae</taxon>
        <taxon>Asteroideae</taxon>
        <taxon>Heliantheae alliance</taxon>
        <taxon>Millerieae</taxon>
        <taxon>Smallanthus</taxon>
    </lineage>
</organism>
<keyword evidence="2" id="KW-1185">Reference proteome</keyword>
<name>A0ACB9A0J7_9ASTR</name>
<reference evidence="1 2" key="2">
    <citation type="journal article" date="2022" name="Mol. Ecol. Resour.">
        <title>The genomes of chicory, endive, great burdock and yacon provide insights into Asteraceae paleo-polyploidization history and plant inulin production.</title>
        <authorList>
            <person name="Fan W."/>
            <person name="Wang S."/>
            <person name="Wang H."/>
            <person name="Wang A."/>
            <person name="Jiang F."/>
            <person name="Liu H."/>
            <person name="Zhao H."/>
            <person name="Xu D."/>
            <person name="Zhang Y."/>
        </authorList>
    </citation>
    <scope>NUCLEOTIDE SEQUENCE [LARGE SCALE GENOMIC DNA]</scope>
    <source>
        <strain evidence="2">cv. Yunnan</strain>
        <tissue evidence="1">Leaves</tissue>
    </source>
</reference>
<protein>
    <submittedName>
        <fullName evidence="1">Uncharacterized protein</fullName>
    </submittedName>
</protein>
<evidence type="ECO:0000313" key="2">
    <source>
        <dbReference type="Proteomes" id="UP001056120"/>
    </source>
</evidence>
<reference evidence="2" key="1">
    <citation type="journal article" date="2022" name="Mol. Ecol. Resour.">
        <title>The genomes of chicory, endive, great burdock and yacon provide insights into Asteraceae palaeo-polyploidization history and plant inulin production.</title>
        <authorList>
            <person name="Fan W."/>
            <person name="Wang S."/>
            <person name="Wang H."/>
            <person name="Wang A."/>
            <person name="Jiang F."/>
            <person name="Liu H."/>
            <person name="Zhao H."/>
            <person name="Xu D."/>
            <person name="Zhang Y."/>
        </authorList>
    </citation>
    <scope>NUCLEOTIDE SEQUENCE [LARGE SCALE GENOMIC DNA]</scope>
    <source>
        <strain evidence="2">cv. Yunnan</strain>
    </source>
</reference>
<comment type="caution">
    <text evidence="1">The sequence shown here is derived from an EMBL/GenBank/DDBJ whole genome shotgun (WGS) entry which is preliminary data.</text>
</comment>
<dbReference type="Proteomes" id="UP001056120">
    <property type="component" value="Linkage Group LG25"/>
</dbReference>
<dbReference type="EMBL" id="CM042042">
    <property type="protein sequence ID" value="KAI3703474.1"/>
    <property type="molecule type" value="Genomic_DNA"/>
</dbReference>
<proteinExistence type="predicted"/>
<accession>A0ACB9A0J7</accession>